<protein>
    <submittedName>
        <fullName evidence="3">Uncharacterized protein</fullName>
    </submittedName>
</protein>
<feature type="region of interest" description="Disordered" evidence="2">
    <location>
        <begin position="455"/>
        <end position="499"/>
    </location>
</feature>
<feature type="compositionally biased region" description="Basic and acidic residues" evidence="2">
    <location>
        <begin position="19"/>
        <end position="68"/>
    </location>
</feature>
<feature type="compositionally biased region" description="Low complexity" evidence="2">
    <location>
        <begin position="477"/>
        <end position="495"/>
    </location>
</feature>
<evidence type="ECO:0000313" key="4">
    <source>
        <dbReference type="Proteomes" id="UP000707071"/>
    </source>
</evidence>
<proteinExistence type="predicted"/>
<name>A0A9P7U162_9HYPO</name>
<dbReference type="Proteomes" id="UP000707071">
    <property type="component" value="Unassembled WGS sequence"/>
</dbReference>
<gene>
    <name evidence="3" type="ORF">E4U09_002436</name>
</gene>
<feature type="region of interest" description="Disordered" evidence="2">
    <location>
        <begin position="361"/>
        <end position="385"/>
    </location>
</feature>
<feature type="compositionally biased region" description="Basic and acidic residues" evidence="2">
    <location>
        <begin position="1"/>
        <end position="12"/>
    </location>
</feature>
<feature type="compositionally biased region" description="Basic and acidic residues" evidence="2">
    <location>
        <begin position="267"/>
        <end position="289"/>
    </location>
</feature>
<organism evidence="3 4">
    <name type="scientific">Claviceps aff. purpurea</name>
    <dbReference type="NCBI Taxonomy" id="1967640"/>
    <lineage>
        <taxon>Eukaryota</taxon>
        <taxon>Fungi</taxon>
        <taxon>Dikarya</taxon>
        <taxon>Ascomycota</taxon>
        <taxon>Pezizomycotina</taxon>
        <taxon>Sordariomycetes</taxon>
        <taxon>Hypocreomycetidae</taxon>
        <taxon>Hypocreales</taxon>
        <taxon>Clavicipitaceae</taxon>
        <taxon>Claviceps</taxon>
    </lineage>
</organism>
<keyword evidence="1" id="KW-0175">Coiled coil</keyword>
<feature type="compositionally biased region" description="Low complexity" evidence="2">
    <location>
        <begin position="250"/>
        <end position="262"/>
    </location>
</feature>
<accession>A0A9P7U162</accession>
<feature type="region of interest" description="Disordered" evidence="2">
    <location>
        <begin position="1"/>
        <end position="114"/>
    </location>
</feature>
<feature type="region of interest" description="Disordered" evidence="2">
    <location>
        <begin position="247"/>
        <end position="289"/>
    </location>
</feature>
<keyword evidence="4" id="KW-1185">Reference proteome</keyword>
<dbReference type="AlphaFoldDB" id="A0A9P7U162"/>
<evidence type="ECO:0000256" key="2">
    <source>
        <dbReference type="SAM" id="MobiDB-lite"/>
    </source>
</evidence>
<evidence type="ECO:0000256" key="1">
    <source>
        <dbReference type="SAM" id="Coils"/>
    </source>
</evidence>
<sequence>MDRRRSSGDMRKPPFRRSPSLEDRRWGPDRPDRRHDIYPIHSDGPRSNDDVYRGGDYRDYRRFDDDQRSPIPTGPRSFQPLSRTMSHDRSKRPISPPPTKMHQAGPARSNPARDSELKDLAELLCDKMWWRVQCEHEKKREKKLAADRERCPPGNTETAHYSEVLQTQIEQCQKARKIFADRMNMAEDKFIAGIAQLVEGYAPGMLPPSRLARSGVRDEEFDARLDNLRKALETSVKQRIQENREIKKVTASTSANLSTTSAGQVKLQKETDELRKSLQSEKQRNDSLEKKLQDMEQRLNSMREQQDKLAQDTAANNLSGKNKAEDSHKVSQLMQKLDNISVNTITRRELKIALEDFDDAVAPSQDDASPTDGPEDQSLPNGNKTRQYLHNLSSALEEIKSSLDWQNGSEPPRCIADLQAQVNSCTDLIQSTSKQSEAISESLKALEATMCALQSARQQTKSQPLLHPLPQRPPQPTSASTSTSTTTAHLSPTAPQQSFTAGHVVTQQDLDDQLKKLSTELTEASRKRIKRRLLDVAGKFGAFADEERNERKELANKIDLAFNQADLAFEKAGLAFNKAESLGRGLEEFRVYVHDAVRRHDELETMLQQHNESLGSFSNRLQALAGEHDRNQEEVALQLRVMNAWQSNFTTKPLYKDIVEHITRTLPNGVIKQVAMLNSRLGELERQLKGGDESVKRRRVQ</sequence>
<feature type="coiled-coil region" evidence="1">
    <location>
        <begin position="507"/>
        <end position="564"/>
    </location>
</feature>
<dbReference type="EMBL" id="SRRH01000208">
    <property type="protein sequence ID" value="KAG6294868.1"/>
    <property type="molecule type" value="Genomic_DNA"/>
</dbReference>
<comment type="caution">
    <text evidence="3">The sequence shown here is derived from an EMBL/GenBank/DDBJ whole genome shotgun (WGS) entry which is preliminary data.</text>
</comment>
<evidence type="ECO:0000313" key="3">
    <source>
        <dbReference type="EMBL" id="KAG6294868.1"/>
    </source>
</evidence>
<reference evidence="3 4" key="1">
    <citation type="journal article" date="2020" name="bioRxiv">
        <title>Whole genome comparisons of ergot fungi reveals the divergence and evolution of species within the genus Claviceps are the result of varying mechanisms driving genome evolution and host range expansion.</title>
        <authorList>
            <person name="Wyka S.A."/>
            <person name="Mondo S.J."/>
            <person name="Liu M."/>
            <person name="Dettman J."/>
            <person name="Nalam V."/>
            <person name="Broders K.D."/>
        </authorList>
    </citation>
    <scope>NUCLEOTIDE SEQUENCE [LARGE SCALE GENOMIC DNA]</scope>
    <source>
        <strain evidence="3 4">Clav52</strain>
    </source>
</reference>